<dbReference type="OrthoDB" id="10257749at2759"/>
<keyword evidence="3" id="KW-1185">Reference proteome</keyword>
<dbReference type="EMBL" id="GG738856">
    <property type="protein sequence ID" value="EFC47104.1"/>
    <property type="molecule type" value="Genomic_DNA"/>
</dbReference>
<reference evidence="2 3" key="1">
    <citation type="journal article" date="2010" name="Cell">
        <title>The genome of Naegleria gruberi illuminates early eukaryotic versatility.</title>
        <authorList>
            <person name="Fritz-Laylin L.K."/>
            <person name="Prochnik S.E."/>
            <person name="Ginger M.L."/>
            <person name="Dacks J.B."/>
            <person name="Carpenter M.L."/>
            <person name="Field M.C."/>
            <person name="Kuo A."/>
            <person name="Paredez A."/>
            <person name="Chapman J."/>
            <person name="Pham J."/>
            <person name="Shu S."/>
            <person name="Neupane R."/>
            <person name="Cipriano M."/>
            <person name="Mancuso J."/>
            <person name="Tu H."/>
            <person name="Salamov A."/>
            <person name="Lindquist E."/>
            <person name="Shapiro H."/>
            <person name="Lucas S."/>
            <person name="Grigoriev I.V."/>
            <person name="Cande W.Z."/>
            <person name="Fulton C."/>
            <person name="Rokhsar D.S."/>
            <person name="Dawson S.C."/>
        </authorList>
    </citation>
    <scope>NUCLEOTIDE SEQUENCE [LARGE SCALE GENOMIC DNA]</scope>
    <source>
        <strain evidence="2 3">NEG-M</strain>
    </source>
</reference>
<dbReference type="OMA" id="ESTIPMH"/>
<dbReference type="AlphaFoldDB" id="D2V825"/>
<protein>
    <submittedName>
        <fullName evidence="2">Predicted protein</fullName>
    </submittedName>
</protein>
<feature type="compositionally biased region" description="Acidic residues" evidence="1">
    <location>
        <begin position="703"/>
        <end position="712"/>
    </location>
</feature>
<dbReference type="KEGG" id="ngr:NAEGRDRAFT_65005"/>
<dbReference type="RefSeq" id="XP_002679848.1">
    <property type="nucleotide sequence ID" value="XM_002679802.1"/>
</dbReference>
<feature type="region of interest" description="Disordered" evidence="1">
    <location>
        <begin position="703"/>
        <end position="722"/>
    </location>
</feature>
<dbReference type="InParanoid" id="D2V825"/>
<evidence type="ECO:0000313" key="3">
    <source>
        <dbReference type="Proteomes" id="UP000006671"/>
    </source>
</evidence>
<organism evidence="3">
    <name type="scientific">Naegleria gruberi</name>
    <name type="common">Amoeba</name>
    <dbReference type="NCBI Taxonomy" id="5762"/>
    <lineage>
        <taxon>Eukaryota</taxon>
        <taxon>Discoba</taxon>
        <taxon>Heterolobosea</taxon>
        <taxon>Tetramitia</taxon>
        <taxon>Eutetramitia</taxon>
        <taxon>Vahlkampfiidae</taxon>
        <taxon>Naegleria</taxon>
    </lineage>
</organism>
<proteinExistence type="predicted"/>
<sequence>MSTRFALKVFNSLKTTAKYRYLSDLPPSITYPINTHPKFQEILQKKLDNASHVEETQESNPNVASRKSTSERVLLKPDFNIKVDLPITSSTETTYTTGKHTGTKLTKTIEHEVADLENFFNINKAAPFTGFNMENYQLIQSTIPSETLISMFKSHKKSPTATLTADELVERIFDSEEFRVYKEKLDQFITQNNIVRPSYDFLHNIPIELELQSSIHQNHTPLLNWLNEQWNVIVNFKQQLQSFHNEYVNGHFTQTTSSKDEAKLLSETFNKLEEVKVLRMSLHYTAEQCFTTRLSQVEQTLQKIVALSTEVQTTMLNKTKTKYPQLSPLVEKLSAFLKIRSEFLTANPQAHLFSLQSNIVSDIQTRYQQEQGTPDFMEMVGSAFKQYKSQITPIFSVEEYNKFKTNILDNIEKLDNDTYGFLQTQLEAFSTDANFDIRVFEEAESEDSLFSNYLQQKIKEQLRDGKSPFKAIFNLENLTSIVSHARASRSGPELRELLPFYQSKYVAETRLPIHHISTKFSYGFGHDGIKYPRDKIVKLTVRLSDIDFTSEIARQNFIKIVKGDMKAKYKKRFSDNKQSVTLISGIYDTRKENINYLQNLLVEMVRAAESFDTLITDVPTIEPVESKEQAELRFKDEDAKAEVALEAWVRHKKAGKITVGADLTWGEGVKEEVQEEEEIVEDYGYTSYSADDLKDIDFEENLMEEEEEPEIEEPIKGKKNRK</sequence>
<evidence type="ECO:0000256" key="1">
    <source>
        <dbReference type="SAM" id="MobiDB-lite"/>
    </source>
</evidence>
<gene>
    <name evidence="2" type="ORF">NAEGRDRAFT_65005</name>
</gene>
<evidence type="ECO:0000313" key="2">
    <source>
        <dbReference type="EMBL" id="EFC47104.1"/>
    </source>
</evidence>
<dbReference type="Proteomes" id="UP000006671">
    <property type="component" value="Unassembled WGS sequence"/>
</dbReference>
<accession>D2V825</accession>
<dbReference type="GeneID" id="8861281"/>
<dbReference type="VEuPathDB" id="AmoebaDB:NAEGRDRAFT_65005"/>
<name>D2V825_NAEGR</name>